<evidence type="ECO:0000256" key="1">
    <source>
        <dbReference type="ARBA" id="ARBA00022723"/>
    </source>
</evidence>
<dbReference type="EMBL" id="CP002961">
    <property type="protein sequence ID" value="AFK01873.1"/>
    <property type="molecule type" value="Genomic_DNA"/>
</dbReference>
<evidence type="ECO:0000256" key="3">
    <source>
        <dbReference type="PROSITE-ProRule" id="PRU00433"/>
    </source>
</evidence>
<keyword evidence="3" id="KW-0349">Heme</keyword>
<keyword evidence="6" id="KW-1185">Reference proteome</keyword>
<evidence type="ECO:0000256" key="2">
    <source>
        <dbReference type="ARBA" id="ARBA00023004"/>
    </source>
</evidence>
<dbReference type="Proteomes" id="UP000002875">
    <property type="component" value="Chromosome"/>
</dbReference>
<proteinExistence type="predicted"/>
<keyword evidence="1 3" id="KW-0479">Metal-binding</keyword>
<dbReference type="InterPro" id="IPR011444">
    <property type="entry name" value="DUF1549"/>
</dbReference>
<dbReference type="PANTHER" id="PTHR35889:SF3">
    <property type="entry name" value="F-BOX DOMAIN-CONTAINING PROTEIN"/>
    <property type="match status" value="1"/>
</dbReference>
<dbReference type="InterPro" id="IPR009056">
    <property type="entry name" value="Cyt_c-like_dom"/>
</dbReference>
<dbReference type="Pfam" id="PF07635">
    <property type="entry name" value="PSCyt1"/>
    <property type="match status" value="1"/>
</dbReference>
<accession>A0ABM5MXQ8</accession>
<organism evidence="5 6">
    <name type="scientific">Emticicia oligotrophica (strain DSM 17448 / CIP 109782 / MTCC 6937 / GPTSA100-15)</name>
    <dbReference type="NCBI Taxonomy" id="929562"/>
    <lineage>
        <taxon>Bacteria</taxon>
        <taxon>Pseudomonadati</taxon>
        <taxon>Bacteroidota</taxon>
        <taxon>Cytophagia</taxon>
        <taxon>Cytophagales</taxon>
        <taxon>Leadbetterellaceae</taxon>
        <taxon>Emticicia</taxon>
    </lineage>
</organism>
<dbReference type="Pfam" id="PF07583">
    <property type="entry name" value="PSCyt2"/>
    <property type="match status" value="1"/>
</dbReference>
<reference evidence="5 6" key="1">
    <citation type="submission" date="2011-07" db="EMBL/GenBank/DDBJ databases">
        <title>The complete genome of chromosome of Emticicia oligotrophica DSM 17448.</title>
        <authorList>
            <consortium name="US DOE Joint Genome Institute (JGI-PGF)"/>
            <person name="Lucas S."/>
            <person name="Han J."/>
            <person name="Lapidus A."/>
            <person name="Bruce D."/>
            <person name="Goodwin L."/>
            <person name="Pitluck S."/>
            <person name="Peters L."/>
            <person name="Kyrpides N."/>
            <person name="Mavromatis K."/>
            <person name="Ivanova N."/>
            <person name="Ovchinnikova G."/>
            <person name="Teshima H."/>
            <person name="Detter J.C."/>
            <person name="Tapia R."/>
            <person name="Han C."/>
            <person name="Land M."/>
            <person name="Hauser L."/>
            <person name="Markowitz V."/>
            <person name="Cheng J.-F."/>
            <person name="Hugenholtz P."/>
            <person name="Woyke T."/>
            <person name="Wu D."/>
            <person name="Tindall B."/>
            <person name="Pomrenke H."/>
            <person name="Brambilla E."/>
            <person name="Klenk H.-P."/>
            <person name="Eisen J.A."/>
        </authorList>
    </citation>
    <scope>NUCLEOTIDE SEQUENCE [LARGE SCALE GENOMIC DNA]</scope>
    <source>
        <strain evidence="5 6">DSM 17448</strain>
    </source>
</reference>
<gene>
    <name evidence="5" type="ordered locus">Emtol_0720</name>
</gene>
<dbReference type="Pfam" id="PF07587">
    <property type="entry name" value="PSD1"/>
    <property type="match status" value="1"/>
</dbReference>
<dbReference type="InterPro" id="IPR022655">
    <property type="entry name" value="DUF1553"/>
</dbReference>
<dbReference type="PANTHER" id="PTHR35889">
    <property type="entry name" value="CYCLOINULO-OLIGOSACCHARIDE FRUCTANOTRANSFERASE-RELATED"/>
    <property type="match status" value="1"/>
</dbReference>
<dbReference type="Gene3D" id="2.60.120.260">
    <property type="entry name" value="Galactose-binding domain-like"/>
    <property type="match status" value="1"/>
</dbReference>
<dbReference type="PROSITE" id="PS51007">
    <property type="entry name" value="CYTC"/>
    <property type="match status" value="1"/>
</dbReference>
<name>A0ABM5MXQ8_EMTOG</name>
<evidence type="ECO:0000313" key="6">
    <source>
        <dbReference type="Proteomes" id="UP000002875"/>
    </source>
</evidence>
<feature type="domain" description="Cytochrome c" evidence="4">
    <location>
        <begin position="13"/>
        <end position="124"/>
    </location>
</feature>
<protein>
    <recommendedName>
        <fullName evidence="4">Cytochrome c domain-containing protein</fullName>
    </recommendedName>
</protein>
<dbReference type="InterPro" id="IPR011429">
    <property type="entry name" value="Cyt_c_Planctomycete-type"/>
</dbReference>
<dbReference type="RefSeq" id="WP_015027576.1">
    <property type="nucleotide sequence ID" value="NC_018748.1"/>
</dbReference>
<dbReference type="CDD" id="cd04084">
    <property type="entry name" value="CBM6_xylanase-like"/>
    <property type="match status" value="1"/>
</dbReference>
<evidence type="ECO:0000313" key="5">
    <source>
        <dbReference type="EMBL" id="AFK01873.1"/>
    </source>
</evidence>
<keyword evidence="2 3" id="KW-0408">Iron</keyword>
<evidence type="ECO:0000259" key="4">
    <source>
        <dbReference type="PROSITE" id="PS51007"/>
    </source>
</evidence>
<sequence>MKSSTIIIGGLSIAVIVGTMAFSFNPFSDDVDFNTEIKPILNKHCVACHGGVKKAANLSFLFPHEALNTKGKSGKIAIIPGDAENSEFYKRLISSDIDERMPKNEEPLKTEEIQLLKKWIDNGAKWGEHWAYQKPEKPDVPSVGGFFARIGLFKDDETRFAKNEIDHFVLDKLKKEGLTHSSEAEKGTLLRRVYLDLTGLPPTEKQLQEFLQDESENSYEKVVDKLLSSSAYGERWAAMWLDLARYADTKGYERDVYRNIWRYRDYVIKAFNEDKPFDQFTIEQLAGDLLPNPTDNQLVATGFHRNTMTNDEGGTVDEEFRIAAQIDRVNTTFDVWQGTTMACVQCHTHPYDPFVHEEYYKSMAFFNNTRDEDVVSETPYLRFYKKEDSTKIQEIKRWLLSKTSTQKVNEFEKFVKVLEPKFNSHDIEQLSPVTSTLLDAKYLGLQHTGYGRLKNVTLTNKNRMLMTFNTGNEKGTLLIRDNALNGKVLLTIPIFKTRDTVMIYNLPKLEGKHDLYFVFTNPKTPKEWLQIKWVAFQETFTETPDYQSFESKYKEILNAKADYSPILIEGSGDLARKQHIFERGNWLVKGKEVKPDVPKYLSPMPKDYPKNRLGFAKWLVDGRNPLTSRVIVNRFWEQLFGAGIVETVEDFGTQGFSPTHPELLDYLAITFQEDMKWSVKKLLKMMVMSGTYRQSSEVTPNLLEKDPSNKLLARGPRIRLTAEQVRDQALLVSGLLSKKMYGKSVMPYQPDGLWQSPWSGESWNTSNGEDKHRRAIYTFWKRTSPYPSMMSFDAPTREFCQSRRLRTNTPLQALVTLNDPVYVEAAQELAKSMIKKGKSPEQQIQAGFNTIMMRDIDGKELEILTKLYRQTEQLYKKNPIEAYKFFGRSDTSPSLAAMAVTANAMMNLDEVVTKE</sequence>